<reference evidence="4 5" key="1">
    <citation type="submission" date="2020-12" db="EMBL/GenBank/DDBJ databases">
        <title>Concerted genomic and epigenomic changes stabilize Arabidopsis allopolyploids.</title>
        <authorList>
            <person name="Chen Z."/>
        </authorList>
    </citation>
    <scope>NUCLEOTIDE SEQUENCE [LARGE SCALE GENOMIC DNA]</scope>
    <source>
        <strain evidence="4">As9502</strain>
        <tissue evidence="4">Leaf</tissue>
    </source>
</reference>
<dbReference type="PANTHER" id="PTHR43859">
    <property type="entry name" value="ACYL-ACTIVATING ENZYME"/>
    <property type="match status" value="1"/>
</dbReference>
<evidence type="ECO:0000259" key="3">
    <source>
        <dbReference type="PROSITE" id="PS50878"/>
    </source>
</evidence>
<organism evidence="4 5">
    <name type="scientific">Arabidopsis suecica</name>
    <name type="common">Swedish thale-cress</name>
    <name type="synonym">Cardaminopsis suecica</name>
    <dbReference type="NCBI Taxonomy" id="45249"/>
    <lineage>
        <taxon>Eukaryota</taxon>
        <taxon>Viridiplantae</taxon>
        <taxon>Streptophyta</taxon>
        <taxon>Embryophyta</taxon>
        <taxon>Tracheophyta</taxon>
        <taxon>Spermatophyta</taxon>
        <taxon>Magnoliopsida</taxon>
        <taxon>eudicotyledons</taxon>
        <taxon>Gunneridae</taxon>
        <taxon>Pentapetalae</taxon>
        <taxon>rosids</taxon>
        <taxon>malvids</taxon>
        <taxon>Brassicales</taxon>
        <taxon>Brassicaceae</taxon>
        <taxon>Camelineae</taxon>
        <taxon>Arabidopsis</taxon>
    </lineage>
</organism>
<sequence>MQIGARSFVGNVVGARKLRREWLSMVVSVVAPNTPAMYEMHFAVPMAGAVLNPINTRLDATSIAAILRHAKPKILFIDRSFEPLAREIIYLLSCENSQLNVLVIFIDDNNFPKRVSSEELDYECLIQRGEPTPSLVARMFRVQDEHDPISLNYTSGTTADPKGVVISHRGAYLCTLSAIIGWEMGTCPVYLWTLPMFHCNGWTFTWATAARGGTSVCMKHVTAPEIYKNIKMHTVTHMCCVPTVFNILLKGNPLDLSHRSGPVHVLTGGSPPPAPLVKRVQLLGFQVMHAYGLTEATGPVLFCEWQDEWNREIQLPDGSTVSSQEEIKQEAERFFSEFLGHVPTEFEGLPADILEELIPFKCTNAHQCMLEKEVTAEEIRQVLFAMPANKAPGPDGFTCEFFKSAWSVVGDDFTTAIQSFFIKGFLPKGVNTTILALIPKKEDAKVMKDYRPISCCNVLYKVISKILANRLKSLLPEIISPNQTAFIKNRLLMENVLLASEIVKDYHKDDVSPRCAMKIDISKAFDSVQWSFLLETLKAMHFPGKFIHWIQLCISTATFSVQVNGELTGFFGSKRGLRHGCALSPYLFVICMNVLSQRINKAAVEGKFGYHPRCHNVLLTHLCFADDLMVFAEGTKRSIEGIMSVFDDFAKCSGLKISIEKSTLYMAGIAPETQAEIQQSFPFATGQLPVRYLGLPLMTKAMSAQDYLPLTEKVRARISSWTSRFLSYAGRLQLIRSVLMSITNFWSATFCLPGACMKEIQQLCSAFLWSGPDLNTHKAKTSWETVCLPRSEGGLGLRPLKETNKVCGLKLIWRLLAAPTSMWSKWVHTYLIRKKCFWTVNANSSQGSWMWRKILKLRDLAKNFHRVEIKSGRGTSFWYDTWSSMGKLFDNFGDRGCIDLGISKAATVEEVLSTHKGRRRRVENLNKVEAEIEEIRLKRKPEEDDVNLWRWKTGFKGKFSSNETWKLLRVEQPICSWAKGVWFSEATPKYAFITWLAMHDRLTTGVRMGKWNAQVDVSCKLCDEPVETRNHLFFRCSYSRQIWETLAKGLLQNRYTLEWDQLMLLISSNTLKQKARLLLQYAFQIAVHTLWRERNNRRHGEDPITASILGKTIDKNIRNRITLLRKTGNAKYEDLFTFWLSTKF</sequence>
<keyword evidence="2" id="KW-0436">Ligase</keyword>
<gene>
    <name evidence="4" type="ORF">ISN44_As07g013320</name>
</gene>
<dbReference type="InterPro" id="IPR000873">
    <property type="entry name" value="AMP-dep_synth/lig_dom"/>
</dbReference>
<dbReference type="PROSITE" id="PS50878">
    <property type="entry name" value="RT_POL"/>
    <property type="match status" value="1"/>
</dbReference>
<keyword evidence="5" id="KW-1185">Reference proteome</keyword>
<dbReference type="AlphaFoldDB" id="A0A8T2BQ96"/>
<comment type="caution">
    <text evidence="4">The sequence shown here is derived from an EMBL/GenBank/DDBJ whole genome shotgun (WGS) entry which is preliminary data.</text>
</comment>
<evidence type="ECO:0000313" key="5">
    <source>
        <dbReference type="Proteomes" id="UP000694251"/>
    </source>
</evidence>
<dbReference type="EMBL" id="JAEFBJ010000007">
    <property type="protein sequence ID" value="KAG7589015.1"/>
    <property type="molecule type" value="Genomic_DNA"/>
</dbReference>
<keyword evidence="4" id="KW-0548">Nucleotidyltransferase</keyword>
<evidence type="ECO:0000256" key="2">
    <source>
        <dbReference type="ARBA" id="ARBA00022598"/>
    </source>
</evidence>
<dbReference type="GO" id="GO:0003964">
    <property type="term" value="F:RNA-directed DNA polymerase activity"/>
    <property type="evidence" value="ECO:0007669"/>
    <property type="project" value="UniProtKB-KW"/>
</dbReference>
<dbReference type="PANTHER" id="PTHR43859:SF25">
    <property type="entry name" value="BENZOATE--COA LIGASE, PEROXISOMAL-RELATED"/>
    <property type="match status" value="1"/>
</dbReference>
<dbReference type="Proteomes" id="UP000694251">
    <property type="component" value="Chromosome 7"/>
</dbReference>
<comment type="similarity">
    <text evidence="1">Belongs to the ATP-dependent AMP-binding enzyme family.</text>
</comment>
<dbReference type="InterPro" id="IPR000477">
    <property type="entry name" value="RT_dom"/>
</dbReference>
<feature type="domain" description="Reverse transcriptase" evidence="3">
    <location>
        <begin position="419"/>
        <end position="697"/>
    </location>
</feature>
<keyword evidence="4" id="KW-0695">RNA-directed DNA polymerase</keyword>
<dbReference type="OrthoDB" id="1609566at2759"/>
<dbReference type="Pfam" id="PF00078">
    <property type="entry name" value="RVT_1"/>
    <property type="match status" value="1"/>
</dbReference>
<dbReference type="InterPro" id="IPR026960">
    <property type="entry name" value="RVT-Znf"/>
</dbReference>
<dbReference type="Pfam" id="PF00501">
    <property type="entry name" value="AMP-binding"/>
    <property type="match status" value="1"/>
</dbReference>
<accession>A0A8T2BQ96</accession>
<evidence type="ECO:0000256" key="1">
    <source>
        <dbReference type="ARBA" id="ARBA00006432"/>
    </source>
</evidence>
<proteinExistence type="inferred from homology"/>
<dbReference type="GO" id="GO:0016874">
    <property type="term" value="F:ligase activity"/>
    <property type="evidence" value="ECO:0007669"/>
    <property type="project" value="UniProtKB-KW"/>
</dbReference>
<protein>
    <submittedName>
        <fullName evidence="4">Reverse transcriptase zinc-binding domain</fullName>
    </submittedName>
</protein>
<keyword evidence="4" id="KW-0808">Transferase</keyword>
<name>A0A8T2BQ96_ARASU</name>
<dbReference type="CDD" id="cd01650">
    <property type="entry name" value="RT_nLTR_like"/>
    <property type="match status" value="1"/>
</dbReference>
<dbReference type="Pfam" id="PF13966">
    <property type="entry name" value="zf-RVT"/>
    <property type="match status" value="1"/>
</dbReference>
<evidence type="ECO:0000313" key="4">
    <source>
        <dbReference type="EMBL" id="KAG7589015.1"/>
    </source>
</evidence>